<feature type="chain" id="PRO_5003712260" evidence="3">
    <location>
        <begin position="20"/>
        <end position="421"/>
    </location>
</feature>
<evidence type="ECO:0000256" key="2">
    <source>
        <dbReference type="SAM" id="Phobius"/>
    </source>
</evidence>
<evidence type="ECO:0000256" key="3">
    <source>
        <dbReference type="SAM" id="SignalP"/>
    </source>
</evidence>
<gene>
    <name evidence="4" type="ORF">TTHERM_00825340</name>
</gene>
<evidence type="ECO:0000313" key="5">
    <source>
        <dbReference type="Proteomes" id="UP000009168"/>
    </source>
</evidence>
<dbReference type="Gene3D" id="2.60.120.920">
    <property type="match status" value="1"/>
</dbReference>
<keyword evidence="2" id="KW-1133">Transmembrane helix</keyword>
<name>I7LZE6_TETTS</name>
<keyword evidence="2 4" id="KW-0812">Transmembrane</keyword>
<dbReference type="PROSITE" id="PS51257">
    <property type="entry name" value="PROKAR_LIPOPROTEIN"/>
    <property type="match status" value="1"/>
</dbReference>
<accession>I7LZE6</accession>
<feature type="compositionally biased region" description="Basic and acidic residues" evidence="1">
    <location>
        <begin position="331"/>
        <end position="354"/>
    </location>
</feature>
<dbReference type="GeneID" id="7836985"/>
<dbReference type="KEGG" id="tet:TTHERM_00825340"/>
<proteinExistence type="predicted"/>
<evidence type="ECO:0000313" key="4">
    <source>
        <dbReference type="EMBL" id="EAR83739.2"/>
    </source>
</evidence>
<feature type="region of interest" description="Disordered" evidence="1">
    <location>
        <begin position="331"/>
        <end position="362"/>
    </location>
</feature>
<reference evidence="5" key="1">
    <citation type="journal article" date="2006" name="PLoS Biol.">
        <title>Macronuclear genome sequence of the ciliate Tetrahymena thermophila, a model eukaryote.</title>
        <authorList>
            <person name="Eisen J.A."/>
            <person name="Coyne R.S."/>
            <person name="Wu M."/>
            <person name="Wu D."/>
            <person name="Thiagarajan M."/>
            <person name="Wortman J.R."/>
            <person name="Badger J.H."/>
            <person name="Ren Q."/>
            <person name="Amedeo P."/>
            <person name="Jones K.M."/>
            <person name="Tallon L.J."/>
            <person name="Delcher A.L."/>
            <person name="Salzberg S.L."/>
            <person name="Silva J.C."/>
            <person name="Haas B.J."/>
            <person name="Majoros W.H."/>
            <person name="Farzad M."/>
            <person name="Carlton J.M."/>
            <person name="Smith R.K. Jr."/>
            <person name="Garg J."/>
            <person name="Pearlman R.E."/>
            <person name="Karrer K.M."/>
            <person name="Sun L."/>
            <person name="Manning G."/>
            <person name="Elde N.C."/>
            <person name="Turkewitz A.P."/>
            <person name="Asai D.J."/>
            <person name="Wilkes D.E."/>
            <person name="Wang Y."/>
            <person name="Cai H."/>
            <person name="Collins K."/>
            <person name="Stewart B.A."/>
            <person name="Lee S.R."/>
            <person name="Wilamowska K."/>
            <person name="Weinberg Z."/>
            <person name="Ruzzo W.L."/>
            <person name="Wloga D."/>
            <person name="Gaertig J."/>
            <person name="Frankel J."/>
            <person name="Tsao C.-C."/>
            <person name="Gorovsky M.A."/>
            <person name="Keeling P.J."/>
            <person name="Waller R.F."/>
            <person name="Patron N.J."/>
            <person name="Cherry J.M."/>
            <person name="Stover N.A."/>
            <person name="Krieger C.J."/>
            <person name="del Toro C."/>
            <person name="Ryder H.F."/>
            <person name="Williamson S.C."/>
            <person name="Barbeau R.A."/>
            <person name="Hamilton E.P."/>
            <person name="Orias E."/>
        </authorList>
    </citation>
    <scope>NUCLEOTIDE SEQUENCE [LARGE SCALE GENOMIC DNA]</scope>
    <source>
        <strain evidence="5">SB210</strain>
    </source>
</reference>
<keyword evidence="3" id="KW-0732">Signal</keyword>
<organism evidence="4 5">
    <name type="scientific">Tetrahymena thermophila (strain SB210)</name>
    <dbReference type="NCBI Taxonomy" id="312017"/>
    <lineage>
        <taxon>Eukaryota</taxon>
        <taxon>Sar</taxon>
        <taxon>Alveolata</taxon>
        <taxon>Ciliophora</taxon>
        <taxon>Intramacronucleata</taxon>
        <taxon>Oligohymenophorea</taxon>
        <taxon>Hymenostomatida</taxon>
        <taxon>Tetrahymenina</taxon>
        <taxon>Tetrahymenidae</taxon>
        <taxon>Tetrahymena</taxon>
    </lineage>
</organism>
<dbReference type="RefSeq" id="XP_001031402.2">
    <property type="nucleotide sequence ID" value="XM_001031402.2"/>
</dbReference>
<keyword evidence="2" id="KW-0472">Membrane</keyword>
<feature type="region of interest" description="Disordered" evidence="1">
    <location>
        <begin position="45"/>
        <end position="100"/>
    </location>
</feature>
<feature type="compositionally biased region" description="Low complexity" evidence="1">
    <location>
        <begin position="68"/>
        <end position="97"/>
    </location>
</feature>
<feature type="signal peptide" evidence="3">
    <location>
        <begin position="1"/>
        <end position="19"/>
    </location>
</feature>
<protein>
    <submittedName>
        <fullName evidence="4">Transmembrane protein, putative</fullName>
    </submittedName>
</protein>
<feature type="transmembrane region" description="Helical" evidence="2">
    <location>
        <begin position="106"/>
        <end position="126"/>
    </location>
</feature>
<sequence>MKQNFKLLFLACILAISCGLDDLGKPLIYSFTKHKHYQPNQGFLASKQTEGTPQNPPIPTDPQPNKPDQPNQPNKPDQPNQPNKPDQPNQPNQPTQPIEEQGGNGWGIFFAIVIVILVIVGIAYLYNMYEEHIIKTEGTMKAELGIKKQNLNSNQKLLLNLLTFNSKSDEFSAPYYQQDVEVKHQIEEANKVVLGEYLQATFKQQNGQRLIICNYPCDQKMDCCYFEVELEKINSNNFDQQLSIGFISKSQLDKCKTQPDNFQLLLSGQKSVLYSSNGLIMIGEQEVDLNIEQITYGDTMGIGYTKKDQRIWITRNGEFLNPPPFEEIKKLQEQKKKSSSKKDEEEESYRPKEDDHEEIEEERLRKERVLKLKLDKQEKSQEDYEAIYPFVCTNFPCTIDINVGGYPFRFNQKEIATGLLK</sequence>
<evidence type="ECO:0000256" key="1">
    <source>
        <dbReference type="SAM" id="MobiDB-lite"/>
    </source>
</evidence>
<keyword evidence="5" id="KW-1185">Reference proteome</keyword>
<feature type="compositionally biased region" description="Pro residues" evidence="1">
    <location>
        <begin position="54"/>
        <end position="67"/>
    </location>
</feature>
<dbReference type="InterPro" id="IPR043136">
    <property type="entry name" value="B30.2/SPRY_sf"/>
</dbReference>
<dbReference type="AlphaFoldDB" id="I7LZE6"/>
<dbReference type="EMBL" id="GG662507">
    <property type="protein sequence ID" value="EAR83739.2"/>
    <property type="molecule type" value="Genomic_DNA"/>
</dbReference>
<dbReference type="InParanoid" id="I7LZE6"/>
<dbReference type="Proteomes" id="UP000009168">
    <property type="component" value="Unassembled WGS sequence"/>
</dbReference>